<evidence type="ECO:0000313" key="2">
    <source>
        <dbReference type="Proteomes" id="UP000007882"/>
    </source>
</evidence>
<dbReference type="KEGG" id="ams:AMIS_31870"/>
<name>I0H5X0_ACTM4</name>
<dbReference type="AlphaFoldDB" id="I0H5X0"/>
<dbReference type="STRING" id="512565.AMIS_31870"/>
<dbReference type="InterPro" id="IPR001387">
    <property type="entry name" value="Cro/C1-type_HTH"/>
</dbReference>
<dbReference type="EMBL" id="AP012319">
    <property type="protein sequence ID" value="BAL88407.1"/>
    <property type="molecule type" value="Genomic_DNA"/>
</dbReference>
<sequence>MALVATPGAIQLAQRLRGLREQVRLTQSELAAVFTEDGKQVSAAAVSSWERPKEPVLLPENRAEPYARLHTLTGTPRRLLPASRLSPEQEQERRQVLTELTELIDQARVGPAPADAARAASHRSWFFADGGPVVIVVPDAGLAAIGPFADEAHPNHTAAHQFADLDALIELHGHIRAENDPTLPVFFKPASKVEADDLSGHLVLIGGIGWNPVTRRLLRMLEELPVRQIDTPELTTGEIFAVGHGADERRFLPVWSEGDEQTRELEEDVALLARVPNPFNSSRTLTLCNGIHSRGVLGAVRTLTDAQVREANEAFLARRFPESVYGLLIRVPVFHGRALSPDLQDPRNILFTWPDEPAVAPKSRKDRS</sequence>
<dbReference type="HOGENOM" id="CLU_762700_0_0_11"/>
<proteinExistence type="predicted"/>
<organism evidence="1 2">
    <name type="scientific">Actinoplanes missouriensis (strain ATCC 14538 / DSM 43046 / CBS 188.64 / JCM 3121 / NBRC 102363 / NCIMB 12654 / NRRL B-3342 / UNCC 431)</name>
    <dbReference type="NCBI Taxonomy" id="512565"/>
    <lineage>
        <taxon>Bacteria</taxon>
        <taxon>Bacillati</taxon>
        <taxon>Actinomycetota</taxon>
        <taxon>Actinomycetes</taxon>
        <taxon>Micromonosporales</taxon>
        <taxon>Micromonosporaceae</taxon>
        <taxon>Actinoplanes</taxon>
    </lineage>
</organism>
<evidence type="ECO:0000313" key="1">
    <source>
        <dbReference type="EMBL" id="BAL88407.1"/>
    </source>
</evidence>
<keyword evidence="2" id="KW-1185">Reference proteome</keyword>
<protein>
    <submittedName>
        <fullName evidence="1">Uncharacterized protein</fullName>
    </submittedName>
</protein>
<accession>I0H5X0</accession>
<dbReference type="CDD" id="cd00093">
    <property type="entry name" value="HTH_XRE"/>
    <property type="match status" value="1"/>
</dbReference>
<gene>
    <name evidence="1" type="ordered locus">AMIS_31870</name>
</gene>
<dbReference type="PATRIC" id="fig|512565.3.peg.3181"/>
<dbReference type="eggNOG" id="COG1396">
    <property type="taxonomic scope" value="Bacteria"/>
</dbReference>
<dbReference type="Proteomes" id="UP000007882">
    <property type="component" value="Chromosome"/>
</dbReference>
<reference evidence="1 2" key="1">
    <citation type="submission" date="2012-02" db="EMBL/GenBank/DDBJ databases">
        <title>Complete genome sequence of Actinoplanes missouriensis 431 (= NBRC 102363).</title>
        <authorList>
            <person name="Ohnishi Y."/>
            <person name="Ishikawa J."/>
            <person name="Sekine M."/>
            <person name="Hosoyama A."/>
            <person name="Harada T."/>
            <person name="Narita H."/>
            <person name="Hata T."/>
            <person name="Konno Y."/>
            <person name="Tutikane K."/>
            <person name="Fujita N."/>
            <person name="Horinouchi S."/>
            <person name="Hayakawa M."/>
        </authorList>
    </citation>
    <scope>NUCLEOTIDE SEQUENCE [LARGE SCALE GENOMIC DNA]</scope>
    <source>
        <strain evidence="2">ATCC 14538 / DSM 43046 / CBS 188.64 / JCM 3121 / NBRC 102363 / NCIMB 12654 / NRRL B-3342 / UNCC 431</strain>
    </source>
</reference>